<dbReference type="eggNOG" id="ENOG5032XD6">
    <property type="taxonomic scope" value="Bacteria"/>
</dbReference>
<dbReference type="AlphaFoldDB" id="D9XFS6"/>
<reference evidence="3" key="1">
    <citation type="submission" date="2009-02" db="EMBL/GenBank/DDBJ databases">
        <title>Annotation of Streptomyces viridochromogenes strain DSM 40736.</title>
        <authorList>
            <consortium name="The Broad Institute Genome Sequencing Platform"/>
            <consortium name="Broad Institute Microbial Sequencing Center"/>
            <person name="Fischbach M."/>
            <person name="Godfrey P."/>
            <person name="Ward D."/>
            <person name="Young S."/>
            <person name="Zeng Q."/>
            <person name="Koehrsen M."/>
            <person name="Alvarado L."/>
            <person name="Berlin A.M."/>
            <person name="Bochicchio J."/>
            <person name="Borenstein D."/>
            <person name="Chapman S.B."/>
            <person name="Chen Z."/>
            <person name="Engels R."/>
            <person name="Freedman E."/>
            <person name="Gellesch M."/>
            <person name="Goldberg J."/>
            <person name="Griggs A."/>
            <person name="Gujja S."/>
            <person name="Heilman E.R."/>
            <person name="Heiman D.I."/>
            <person name="Hepburn T.A."/>
            <person name="Howarth C."/>
            <person name="Jen D."/>
            <person name="Larson L."/>
            <person name="Lewis B."/>
            <person name="Mehta T."/>
            <person name="Park D."/>
            <person name="Pearson M."/>
            <person name="Richards J."/>
            <person name="Roberts A."/>
            <person name="Saif S."/>
            <person name="Shea T.D."/>
            <person name="Shenoy N."/>
            <person name="Sisk P."/>
            <person name="Stolte C."/>
            <person name="Sykes S.N."/>
            <person name="Thomson T."/>
            <person name="Walk T."/>
            <person name="White J."/>
            <person name="Yandava C."/>
            <person name="Straight P."/>
            <person name="Clardy J."/>
            <person name="Hung D."/>
            <person name="Kolter R."/>
            <person name="Mekalanos J."/>
            <person name="Walker S."/>
            <person name="Walsh C.T."/>
            <person name="Wieland-Brown L.C."/>
            <person name="Haas B."/>
            <person name="Nusbaum C."/>
            <person name="Birren B."/>
        </authorList>
    </citation>
    <scope>NUCLEOTIDE SEQUENCE [LARGE SCALE GENOMIC DNA]</scope>
    <source>
        <strain evidence="3">DSM 40736 / JCM 4977 / BCRC 1201 / Tue 494</strain>
    </source>
</reference>
<name>D9XFS6_STRVT</name>
<dbReference type="InterPro" id="IPR045794">
    <property type="entry name" value="Trypco1"/>
</dbReference>
<sequence length="154" mass="15553">MRTGAGAPMRASPDEGGRVRMADTTQIELPDGTIVEARVSDAERLRQAAGDYTDTGHMEAFAARVEGLTDLVRGVATTMRQATAAAAPDEVSVAFGVELAAKAGRVVSVLADGEAKASVTVTLTWRGGQGGAHPDSGATAGAVAPVPPVVNTIA</sequence>
<dbReference type="Proteomes" id="UP000004184">
    <property type="component" value="Unassembled WGS sequence"/>
</dbReference>
<gene>
    <name evidence="2" type="ORF">SSQG_05325</name>
</gene>
<dbReference type="HOGENOM" id="CLU_137386_1_1_11"/>
<dbReference type="NCBIfam" id="NF041216">
    <property type="entry name" value="CU044_2847_fam"/>
    <property type="match status" value="1"/>
</dbReference>
<accession>D9XFS6</accession>
<evidence type="ECO:0000259" key="1">
    <source>
        <dbReference type="Pfam" id="PF19493"/>
    </source>
</evidence>
<dbReference type="Pfam" id="PF19493">
    <property type="entry name" value="Trypco1"/>
    <property type="match status" value="1"/>
</dbReference>
<evidence type="ECO:0000313" key="2">
    <source>
        <dbReference type="EMBL" id="EFL34807.1"/>
    </source>
</evidence>
<dbReference type="EMBL" id="GG657757">
    <property type="protein sequence ID" value="EFL34807.1"/>
    <property type="molecule type" value="Genomic_DNA"/>
</dbReference>
<protein>
    <recommendedName>
        <fullName evidence="1">Trypsin-co-occurring domain-containing protein</fullName>
    </recommendedName>
</protein>
<evidence type="ECO:0000313" key="3">
    <source>
        <dbReference type="Proteomes" id="UP000004184"/>
    </source>
</evidence>
<organism evidence="2 3">
    <name type="scientific">Streptomyces viridochromogenes (strain DSM 40736 / JCM 4977 / BCRC 1201 / Tue 494)</name>
    <dbReference type="NCBI Taxonomy" id="591159"/>
    <lineage>
        <taxon>Bacteria</taxon>
        <taxon>Bacillati</taxon>
        <taxon>Actinomycetota</taxon>
        <taxon>Actinomycetes</taxon>
        <taxon>Kitasatosporales</taxon>
        <taxon>Streptomycetaceae</taxon>
        <taxon>Streptomyces</taxon>
    </lineage>
</organism>
<keyword evidence="3" id="KW-1185">Reference proteome</keyword>
<dbReference type="STRING" id="591159.SSQG_05325"/>
<feature type="domain" description="Trypsin-co-occurring" evidence="1">
    <location>
        <begin position="27"/>
        <end position="126"/>
    </location>
</feature>
<proteinExistence type="predicted"/>